<keyword evidence="3" id="KW-1185">Reference proteome</keyword>
<dbReference type="Gramene" id="Al_scaffold_0002_506">
    <property type="protein sequence ID" value="Al_scaffold_0002_506"/>
    <property type="gene ID" value="Al_scaffold_0002_506"/>
</dbReference>
<reference evidence="3" key="1">
    <citation type="journal article" date="2011" name="Nat. Genet.">
        <title>The Arabidopsis lyrata genome sequence and the basis of rapid genome size change.</title>
        <authorList>
            <person name="Hu T.T."/>
            <person name="Pattyn P."/>
            <person name="Bakker E.G."/>
            <person name="Cao J."/>
            <person name="Cheng J.-F."/>
            <person name="Clark R.M."/>
            <person name="Fahlgren N."/>
            <person name="Fawcett J.A."/>
            <person name="Grimwood J."/>
            <person name="Gundlach H."/>
            <person name="Haberer G."/>
            <person name="Hollister J.D."/>
            <person name="Ossowski S."/>
            <person name="Ottilar R.P."/>
            <person name="Salamov A.A."/>
            <person name="Schneeberger K."/>
            <person name="Spannagl M."/>
            <person name="Wang X."/>
            <person name="Yang L."/>
            <person name="Nasrallah M.E."/>
            <person name="Bergelson J."/>
            <person name="Carrington J.C."/>
            <person name="Gaut B.S."/>
            <person name="Schmutz J."/>
            <person name="Mayer K.F.X."/>
            <person name="Van de Peer Y."/>
            <person name="Grigoriev I.V."/>
            <person name="Nordborg M."/>
            <person name="Weigel D."/>
            <person name="Guo Y.-L."/>
        </authorList>
    </citation>
    <scope>NUCLEOTIDE SEQUENCE [LARGE SCALE GENOMIC DNA]</scope>
    <source>
        <strain evidence="3">cv. MN47</strain>
    </source>
</reference>
<dbReference type="GO" id="GO:0003676">
    <property type="term" value="F:nucleic acid binding"/>
    <property type="evidence" value="ECO:0007669"/>
    <property type="project" value="InterPro"/>
</dbReference>
<evidence type="ECO:0000259" key="1">
    <source>
        <dbReference type="Pfam" id="PF02272"/>
    </source>
</evidence>
<dbReference type="Gene3D" id="3.10.310.40">
    <property type="match status" value="1"/>
</dbReference>
<accession>D7KWT8</accession>
<feature type="domain" description="DHHA1" evidence="1">
    <location>
        <begin position="20"/>
        <end position="61"/>
    </location>
</feature>
<gene>
    <name evidence="2" type="ORF">ARALYDRAFT_675356</name>
</gene>
<organism evidence="3">
    <name type="scientific">Arabidopsis lyrata subsp. lyrata</name>
    <name type="common">Lyre-leaved rock-cress</name>
    <dbReference type="NCBI Taxonomy" id="81972"/>
    <lineage>
        <taxon>Eukaryota</taxon>
        <taxon>Viridiplantae</taxon>
        <taxon>Streptophyta</taxon>
        <taxon>Embryophyta</taxon>
        <taxon>Tracheophyta</taxon>
        <taxon>Spermatophyta</taxon>
        <taxon>Magnoliopsida</taxon>
        <taxon>eudicotyledons</taxon>
        <taxon>Gunneridae</taxon>
        <taxon>Pentapetalae</taxon>
        <taxon>rosids</taxon>
        <taxon>malvids</taxon>
        <taxon>Brassicales</taxon>
        <taxon>Brassicaceae</taxon>
        <taxon>Camelineae</taxon>
        <taxon>Arabidopsis</taxon>
    </lineage>
</organism>
<dbReference type="Proteomes" id="UP000008694">
    <property type="component" value="Unassembled WGS sequence"/>
</dbReference>
<protein>
    <submittedName>
        <fullName evidence="2">Predicted protein</fullName>
    </submittedName>
</protein>
<dbReference type="InterPro" id="IPR003156">
    <property type="entry name" value="DHHA1_dom"/>
</dbReference>
<dbReference type="EMBL" id="GL348714">
    <property type="protein sequence ID" value="EFH64400.1"/>
    <property type="molecule type" value="Genomic_DNA"/>
</dbReference>
<sequence length="71" mass="7511">MKDTKKEEVNKISKTITEGNKLSMEIHWLCGGGGGGKPSFAQAGGRKPENLPSALAKAREDLVATLSEKLG</sequence>
<dbReference type="AlphaFoldDB" id="D7KWT8"/>
<proteinExistence type="predicted"/>
<evidence type="ECO:0000313" key="3">
    <source>
        <dbReference type="Proteomes" id="UP000008694"/>
    </source>
</evidence>
<name>D7KWT8_ARALL</name>
<dbReference type="Pfam" id="PF02272">
    <property type="entry name" value="DHHA1"/>
    <property type="match status" value="1"/>
</dbReference>
<dbReference type="HOGENOM" id="CLU_2743456_0_0_1"/>
<evidence type="ECO:0000313" key="2">
    <source>
        <dbReference type="EMBL" id="EFH64400.1"/>
    </source>
</evidence>
<dbReference type="STRING" id="81972.D7KWT8"/>